<keyword evidence="5" id="KW-0106">Calcium</keyword>
<dbReference type="EMBL" id="CP017599">
    <property type="protein sequence ID" value="AOX02198.1"/>
    <property type="molecule type" value="Genomic_DNA"/>
</dbReference>
<dbReference type="PROSITE" id="PS50025">
    <property type="entry name" value="LAM_G_DOMAIN"/>
    <property type="match status" value="1"/>
</dbReference>
<dbReference type="PANTHER" id="PTHR19277">
    <property type="entry name" value="PENTRAXIN"/>
    <property type="match status" value="1"/>
</dbReference>
<dbReference type="STRING" id="1458985.BJP34_24620"/>
<sequence>MVSEDEEGMNMSKAIFINHRSTKLDLYENDTLRHEIQAGEIYTHTPVSSTNLIVKEGSTNVGSLDASRENQVLHLKSGGATQPQSLYFNGSDTLVKTALAEPVEGITHELWFKTHQADGGLFMCTSENRGGHDRHIYLKNGNVFARVWKPFEDEIIHSKNLTLNDGKWHHVAHTIGSRGQFIYIDGVKVAQGNKQRSAFDWQDTIFVGKSYDATRDNFNGYIREVRLWGIERSQAEIQEDMHKNLLHPQTGLLCSWPMNEETGANVIDYSGNNQNGTIQGTLSRQTLSYSMKFINRSQFDVKAYSISGSTLTHAFDLQAGNYYELQEVNSDYIFKTGAGEQEQIVDVYFSSSFDKEFIIGNTLAGIVNYLDMPLDLYRKIGDQEQFVQTLGPKEQSLLENVNRTPWLCKAKELQPDRYFPKGITVYGMDATMLEKTVEIRNTDLEAYIASNPEGWGEAREITIVNNSGLDITATLVNLEGKDATPFTIQKNESKKAYTKVGALFYIKEYFCEDLIDSFVVTYTNRTYEIKAPSYTGTPSSKIQFVNETSLEVEVYIVGENEPISPFLGKNQSVTYNCFPGQLFIAKDRNSNVVLKAIRGSYLPKINRVRTRDLKSKTSSLAVQFNLTNHFGFPIEVYWVDFAGKPQFYRHLEDGQNFQQSTFATHAWIFLKRDTQEEVGCLIASETLEQFYSLQLKSPEAHPIKTSDLRSEGTGAAINLTVINQIGFPIDVYWADFQGGLHLYAKLSHNQSSNRPTFDKHTWVFFKRGTQEAVGVYTATQSPQQTYTLKMVSVKLVNPTRDTLLVSQVSTDGSWLEKGTLGPYHPLELHNIPDLSYLVVRSNSQPTYVIDTIQVMNKSGLLDANGFFVHKVRTAHLRSVGNGSPLNNITFANNSGQAAKLYSIDRDGNWDFKDEIPNNGNVNYRNDNINALFFDGTSTHVNIPLNEPETGITHEFWFKTWNPNGGLMCASEGSLHGAYDRDLFLKGGNIFARLYTEETISSESVGLSLHDNQWHHVAHVIGHDGQQLYVDGKLVAKGNKGNSDFNWQTHLTLGHSPLSNPGFFQGYLYKVRVWQKPLVASEINTLIYEGALGSIYNGYWGADIGLIGEWYLDDGSGTTAQDTADNASKHHGTIYGANWHSVARFLEQSPIHSNYRYVAISKPITPALRFNGINTSLLVEYNEPETEITHELWFRTSKPNGGLLMCRQNNSHDRNLYLRDGNIFVRVWNDETIGSTGLYLNDNQWHHVAHTLGSGGQFLYIDGVKVASGSKQSSNFTWQTHISIGESWDSPQYFFEGNIAQVRFWDRVLSQQEIQEKMTKHLSALEPGLKRYWPMNDDSNQIKEVMGSTPLTLPSQFTAWDLTDNLPLSKKYEVLQEWTPMKASLDGTTVRINRTSGTAKDSGYAPNAGEFVVYQENNFGGQGTLVTGNVSDASFLGTIRSMKVGPETEVSFFSSKHFNGEETTYHFDQETLSSTIQSLHLEHVVSEKVVGISSKSSLTEEYLYFDANGAVCTPDTPNSQLQKCHAYQTIITVPPTAKKVEVLSLNPGEEVKLIVDHEVYTVDYVSPKYFSPNALSKIVISELLLDKNGNYVRDNEHQELTTPGLRVRTNQMPKNEYIHVFPDSDMYKTTANLKDGHLYESAQAGKLGNNANQLSKESCGHIQKALQNLGKTAHHTYEKTRHGVRVHRVAKPHSMEHPHWELAFDDSNGGHRYKSLNKAESEAVQGQSSTEIVLGGVSQNFFKSIGHFFSDRGKDIAHVTKIAVHTVEKVGEDTIDTVEHVGKDVVNTTKHVANDLVHGHVGGALEDLGKGTVSIVSDVKDGVEKGAVDLIDGGIQLANAIEEDVEKVIKMTIHFADEAFHIIVEDLKIIGEAIGHILKRIGAAIKEFIEFLAFLFDWDDILHTQNVLNSAFTATMDNLADSSKSVLSPLKNEMDKMFTDVKTNVDSTIEYAKKKYGIDDSTLNSRGHDHQHEGALQKLEWLLSRIIGGNHSETQAPNTSAHHLGGTHQSFLEEIAEDVEREVFSTIERAVRQVEGLLQEAIHQPNKLPQIAITFALDLVEDIIDPAIDILKKVGDHTFEHAGSLSTLIKNAAIEEINLPFIKDLFSLIDGGKKLTILNIYTLLSAIPATIIYKVIEGDAPFKGIDNISLASVAEKKVWAVLYGVFQIIDGLFSAFLDVILSPAGFVINESTGRPLLISDLIGGEVVYTRMELTPTGPMVILNILSTLNNIMKQISGFPGGYPGAAGTDAFPDERPYKRLSIGIWAYQWLANLLDIISLVIDSKHYRVKYNSLGSLSLGWTIGYEVLHLILFSVYDGLQRGEKDAEPAEKQIANIVDPFKGIISSGLMLTKSKSPWVIGGIVVSDVALQTLYAGLQWGYVPKIK</sequence>
<dbReference type="InterPro" id="IPR037140">
    <property type="entry name" value="VHL_beta_dom_sf"/>
</dbReference>
<evidence type="ECO:0000313" key="10">
    <source>
        <dbReference type="Proteomes" id="UP000177870"/>
    </source>
</evidence>
<keyword evidence="4" id="KW-0677">Repeat</keyword>
<dbReference type="Pfam" id="PF13385">
    <property type="entry name" value="Laminin_G_3"/>
    <property type="match status" value="3"/>
</dbReference>
<dbReference type="CDD" id="cd00110">
    <property type="entry name" value="LamG"/>
    <property type="match status" value="2"/>
</dbReference>
<dbReference type="InterPro" id="IPR011024">
    <property type="entry name" value="G_crystallin-like"/>
</dbReference>
<evidence type="ECO:0000259" key="8">
    <source>
        <dbReference type="PROSITE" id="PS50915"/>
    </source>
</evidence>
<dbReference type="Gene3D" id="2.60.20.10">
    <property type="entry name" value="Crystallins"/>
    <property type="match status" value="1"/>
</dbReference>
<proteinExistence type="inferred from homology"/>
<evidence type="ECO:0000313" key="9">
    <source>
        <dbReference type="EMBL" id="AOX02198.1"/>
    </source>
</evidence>
<protein>
    <recommendedName>
        <fullName evidence="11">Laminin G domain-containing protein</fullName>
    </recommendedName>
</protein>
<evidence type="ECO:0000256" key="5">
    <source>
        <dbReference type="ARBA" id="ARBA00022837"/>
    </source>
</evidence>
<dbReference type="InterPro" id="IPR001064">
    <property type="entry name" value="Beta/gamma_crystallin"/>
</dbReference>
<evidence type="ECO:0000256" key="3">
    <source>
        <dbReference type="ARBA" id="ARBA00022723"/>
    </source>
</evidence>
<dbReference type="Gene3D" id="2.60.40.780">
    <property type="entry name" value="von Hippel-Lindau disease tumour suppressor, beta domain"/>
    <property type="match status" value="2"/>
</dbReference>
<dbReference type="InterPro" id="IPR051360">
    <property type="entry name" value="Neuronal_Pentraxin_Related"/>
</dbReference>
<dbReference type="InterPro" id="IPR036208">
    <property type="entry name" value="VHL_sf"/>
</dbReference>
<feature type="domain" description="Beta/gamma crystallin 'Greek key'" evidence="8">
    <location>
        <begin position="1408"/>
        <end position="1445"/>
    </location>
</feature>
<dbReference type="RefSeq" id="WP_070394619.1">
    <property type="nucleotide sequence ID" value="NZ_CP017599.1"/>
</dbReference>
<feature type="domain" description="Laminin G" evidence="7">
    <location>
        <begin position="83"/>
        <end position="254"/>
    </location>
</feature>
<evidence type="ECO:0000256" key="2">
    <source>
        <dbReference type="ARBA" id="ARBA00009646"/>
    </source>
</evidence>
<dbReference type="GO" id="GO:0046872">
    <property type="term" value="F:metal ion binding"/>
    <property type="evidence" value="ECO:0007669"/>
    <property type="project" value="UniProtKB-KW"/>
</dbReference>
<dbReference type="InterPro" id="IPR001791">
    <property type="entry name" value="Laminin_G"/>
</dbReference>
<dbReference type="SUPFAM" id="SSF49468">
    <property type="entry name" value="VHL"/>
    <property type="match status" value="2"/>
</dbReference>
<dbReference type="PROSITE" id="PS50915">
    <property type="entry name" value="CRYSTALLIN_BETA_GAMMA"/>
    <property type="match status" value="1"/>
</dbReference>
<organism evidence="9 10">
    <name type="scientific">Moorena producens PAL-8-15-08-1</name>
    <dbReference type="NCBI Taxonomy" id="1458985"/>
    <lineage>
        <taxon>Bacteria</taxon>
        <taxon>Bacillati</taxon>
        <taxon>Cyanobacteriota</taxon>
        <taxon>Cyanophyceae</taxon>
        <taxon>Coleofasciculales</taxon>
        <taxon>Coleofasciculaceae</taxon>
        <taxon>Moorena</taxon>
    </lineage>
</organism>
<dbReference type="InterPro" id="IPR013320">
    <property type="entry name" value="ConA-like_dom_sf"/>
</dbReference>
<evidence type="ECO:0000256" key="6">
    <source>
        <dbReference type="ARBA" id="ARBA00023157"/>
    </source>
</evidence>
<accession>A0A1D8TX46</accession>
<evidence type="ECO:0000256" key="1">
    <source>
        <dbReference type="ARBA" id="ARBA00001913"/>
    </source>
</evidence>
<dbReference type="SUPFAM" id="SSF49695">
    <property type="entry name" value="gamma-Crystallin-like"/>
    <property type="match status" value="1"/>
</dbReference>
<name>A0A1D8TX46_9CYAN</name>
<evidence type="ECO:0000256" key="4">
    <source>
        <dbReference type="ARBA" id="ARBA00022737"/>
    </source>
</evidence>
<dbReference type="Gene3D" id="2.60.120.200">
    <property type="match status" value="3"/>
</dbReference>
<gene>
    <name evidence="9" type="ORF">BJP34_24620</name>
</gene>
<evidence type="ECO:0008006" key="11">
    <source>
        <dbReference type="Google" id="ProtNLM"/>
    </source>
</evidence>
<comment type="cofactor">
    <cofactor evidence="1">
        <name>Ca(2+)</name>
        <dbReference type="ChEBI" id="CHEBI:29108"/>
    </cofactor>
</comment>
<keyword evidence="6" id="KW-1015">Disulfide bond</keyword>
<dbReference type="KEGG" id="mpro:BJP34_24620"/>
<dbReference type="PANTHER" id="PTHR19277:SF125">
    <property type="entry name" value="B6"/>
    <property type="match status" value="1"/>
</dbReference>
<comment type="similarity">
    <text evidence="2">Belongs to the beta/gamma-crystallin family.</text>
</comment>
<evidence type="ECO:0000259" key="7">
    <source>
        <dbReference type="PROSITE" id="PS50025"/>
    </source>
</evidence>
<dbReference type="OrthoDB" id="463714at2"/>
<dbReference type="InterPro" id="IPR024053">
    <property type="entry name" value="VHL_beta_dom"/>
</dbReference>
<dbReference type="Proteomes" id="UP000177870">
    <property type="component" value="Chromosome"/>
</dbReference>
<reference evidence="10" key="1">
    <citation type="submission" date="2016-10" db="EMBL/GenBank/DDBJ databases">
        <title>Comparative genomics uncovers the prolific and rare metabolic potential of the cyanobacterial genus Moorea.</title>
        <authorList>
            <person name="Leao T."/>
            <person name="Castelao G."/>
            <person name="Korobeynikov A."/>
            <person name="Monroe E.A."/>
            <person name="Podell S."/>
            <person name="Glukhov E."/>
            <person name="Allen E."/>
            <person name="Gerwick W.H."/>
            <person name="Gerwick L."/>
        </authorList>
    </citation>
    <scope>NUCLEOTIDE SEQUENCE [LARGE SCALE GENOMIC DNA]</scope>
    <source>
        <strain evidence="10">PAL-8-15-08-1</strain>
    </source>
</reference>
<dbReference type="Pfam" id="PF01847">
    <property type="entry name" value="VHL"/>
    <property type="match status" value="1"/>
</dbReference>
<keyword evidence="3" id="KW-0479">Metal-binding</keyword>
<dbReference type="SUPFAM" id="SSF49899">
    <property type="entry name" value="Concanavalin A-like lectins/glucanases"/>
    <property type="match status" value="3"/>
</dbReference>
<dbReference type="SMART" id="SM00282">
    <property type="entry name" value="LamG"/>
    <property type="match status" value="3"/>
</dbReference>